<keyword evidence="7" id="KW-0961">Cell wall biogenesis/degradation</keyword>
<dbReference type="InterPro" id="IPR040720">
    <property type="entry name" value="GH81_C"/>
</dbReference>
<evidence type="ECO:0000259" key="11">
    <source>
        <dbReference type="Pfam" id="PF17652"/>
    </source>
</evidence>
<feature type="domain" description="Glycosyl hydrolase family 81 N-terminal" evidence="10">
    <location>
        <begin position="198"/>
        <end position="253"/>
    </location>
</feature>
<feature type="domain" description="Glycosyl hydrolase family 81 N-terminal" evidence="10">
    <location>
        <begin position="257"/>
        <end position="296"/>
    </location>
</feature>
<evidence type="ECO:0000256" key="9">
    <source>
        <dbReference type="SAM" id="MobiDB-lite"/>
    </source>
</evidence>
<protein>
    <recommendedName>
        <fullName evidence="3">glucan endo-1,3-beta-D-glucosidase</fullName>
        <ecNumber evidence="3">3.2.1.39</ecNumber>
    </recommendedName>
</protein>
<comment type="catalytic activity">
    <reaction evidence="1">
        <text>Hydrolysis of (1-&gt;3)-beta-D-glucosidic linkages in (1-&gt;3)-beta-D-glucans.</text>
        <dbReference type="EC" id="3.2.1.39"/>
    </reaction>
</comment>
<dbReference type="GO" id="GO:0000272">
    <property type="term" value="P:polysaccharide catabolic process"/>
    <property type="evidence" value="ECO:0007669"/>
    <property type="project" value="UniProtKB-KW"/>
</dbReference>
<dbReference type="Pfam" id="PF17652">
    <property type="entry name" value="Glyco_hydro81C"/>
    <property type="match status" value="1"/>
</dbReference>
<evidence type="ECO:0000256" key="1">
    <source>
        <dbReference type="ARBA" id="ARBA00000382"/>
    </source>
</evidence>
<evidence type="ECO:0000256" key="6">
    <source>
        <dbReference type="ARBA" id="ARBA00023295"/>
    </source>
</evidence>
<dbReference type="Gene3D" id="1.10.287.1170">
    <property type="entry name" value="glycoside hydrolase family 81 endo-[beta] glucanase"/>
    <property type="match status" value="1"/>
</dbReference>
<dbReference type="GO" id="GO:0071555">
    <property type="term" value="P:cell wall organization"/>
    <property type="evidence" value="ECO:0007669"/>
    <property type="project" value="UniProtKB-KW"/>
</dbReference>
<evidence type="ECO:0000313" key="12">
    <source>
        <dbReference type="EMBL" id="CAI4219978.1"/>
    </source>
</evidence>
<keyword evidence="8" id="KW-0624">Polysaccharide degradation</keyword>
<keyword evidence="6" id="KW-0326">Glycosidase</keyword>
<reference evidence="12" key="1">
    <citation type="submission" date="2022-11" db="EMBL/GenBank/DDBJ databases">
        <authorList>
            <person name="Scott C."/>
            <person name="Bruce N."/>
        </authorList>
    </citation>
    <scope>NUCLEOTIDE SEQUENCE</scope>
</reference>
<feature type="domain" description="Glycosyl hydrolase family 81 N-terminal" evidence="10">
    <location>
        <begin position="130"/>
        <end position="194"/>
    </location>
</feature>
<dbReference type="PANTHER" id="PTHR31983">
    <property type="entry name" value="ENDO-1,3(4)-BETA-GLUCANASE 1"/>
    <property type="match status" value="1"/>
</dbReference>
<dbReference type="PANTHER" id="PTHR31983:SF0">
    <property type="entry name" value="GLUCAN ENDO-1,3-BETA-D-GLUCOSIDASE 2"/>
    <property type="match status" value="1"/>
</dbReference>
<dbReference type="EC" id="3.2.1.39" evidence="3"/>
<dbReference type="GO" id="GO:0009986">
    <property type="term" value="C:cell surface"/>
    <property type="evidence" value="ECO:0007669"/>
    <property type="project" value="TreeGrafter"/>
</dbReference>
<evidence type="ECO:0000256" key="3">
    <source>
        <dbReference type="ARBA" id="ARBA00012780"/>
    </source>
</evidence>
<dbReference type="AlphaFoldDB" id="A0A9P1HC95"/>
<gene>
    <name evidence="12" type="ORF">PPNO1_LOCUS9519</name>
</gene>
<comment type="caution">
    <text evidence="12">The sequence shown here is derived from an EMBL/GenBank/DDBJ whole genome shotgun (WGS) entry which is preliminary data.</text>
</comment>
<keyword evidence="13" id="KW-1185">Reference proteome</keyword>
<keyword evidence="5" id="KW-0119">Carbohydrate metabolism</keyword>
<evidence type="ECO:0000259" key="10">
    <source>
        <dbReference type="Pfam" id="PF03639"/>
    </source>
</evidence>
<dbReference type="FunFam" id="1.10.287.1170:FF:000001">
    <property type="entry name" value="Endo-1,3-beta-glucanase Engl1"/>
    <property type="match status" value="1"/>
</dbReference>
<evidence type="ECO:0000256" key="5">
    <source>
        <dbReference type="ARBA" id="ARBA00023277"/>
    </source>
</evidence>
<keyword evidence="4" id="KW-0378">Hydrolase</keyword>
<dbReference type="EMBL" id="CALLCH030000021">
    <property type="protein sequence ID" value="CAI4219978.1"/>
    <property type="molecule type" value="Genomic_DNA"/>
</dbReference>
<evidence type="ECO:0000256" key="4">
    <source>
        <dbReference type="ARBA" id="ARBA00022801"/>
    </source>
</evidence>
<proteinExistence type="inferred from homology"/>
<dbReference type="PROSITE" id="PS52008">
    <property type="entry name" value="GH81"/>
    <property type="match status" value="1"/>
</dbReference>
<evidence type="ECO:0000256" key="7">
    <source>
        <dbReference type="ARBA" id="ARBA00023316"/>
    </source>
</evidence>
<dbReference type="InterPro" id="IPR005200">
    <property type="entry name" value="Endo-beta-glucanase"/>
</dbReference>
<comment type="similarity">
    <text evidence="2">Belongs to the glycosyl hydrolase 81 family.</text>
</comment>
<dbReference type="InterPro" id="IPR040451">
    <property type="entry name" value="GH81_N"/>
</dbReference>
<dbReference type="GO" id="GO:0042973">
    <property type="term" value="F:glucan endo-1,3-beta-D-glucosidase activity"/>
    <property type="evidence" value="ECO:0007669"/>
    <property type="project" value="UniProtKB-EC"/>
</dbReference>
<evidence type="ECO:0000256" key="2">
    <source>
        <dbReference type="ARBA" id="ARBA00010730"/>
    </source>
</evidence>
<dbReference type="Gene3D" id="2.70.98.30">
    <property type="entry name" value="Golgi alpha-mannosidase II, domain 4"/>
    <property type="match status" value="1"/>
</dbReference>
<sequence>MVGSSGSCKVLIGQYFPTDQTVSVEISTASNCTLHILPTLSDKEPHTTGLPVDEAGDPETKSPTESAVEPPTSILSPTSEPTSVSEMPGIETMISANIFAEPIDSGPPPSNIAQRDDHPVPRAYWCRGILYNPVGIQSLIMSAKELGQGTTLTTDSITAMSATVRLRPSANSEPAISFPLVQGMGTVSKATENPKIINNGNAEATRPFYGTIQIAKDSGGAEGALDQAAGVYPETVQLSGSVDDTTGSYSFTFFPAATSLRMQTTTKGIATGVFGTSWTMVEPRMPVRMGFAPYTPEGESRVKLSEGAKSAIRAAAQQEVSQNMIDQTNLDSMYFSGKGLAKFAMILYVINDMLEDRALAQAGLEKLKQAFATFVENRQQYPLLYERAWGGVVSSSTYTTGNSGMDFGNTYYNDHHFHWGYFVLAGPSSGI</sequence>
<evidence type="ECO:0000256" key="8">
    <source>
        <dbReference type="ARBA" id="ARBA00023326"/>
    </source>
</evidence>
<evidence type="ECO:0000313" key="13">
    <source>
        <dbReference type="Proteomes" id="UP000838763"/>
    </source>
</evidence>
<feature type="region of interest" description="Disordered" evidence="9">
    <location>
        <begin position="40"/>
        <end position="85"/>
    </location>
</feature>
<dbReference type="Pfam" id="PF03639">
    <property type="entry name" value="Glyco_hydro_81"/>
    <property type="match status" value="3"/>
</dbReference>
<name>A0A9P1HC95_9PEZI</name>
<dbReference type="Proteomes" id="UP000838763">
    <property type="component" value="Unassembled WGS sequence"/>
</dbReference>
<accession>A0A9P1HC95</accession>
<dbReference type="OrthoDB" id="4473401at2759"/>
<feature type="domain" description="Glycosyl hydrolase family 81 C-terminal" evidence="11">
    <location>
        <begin position="304"/>
        <end position="425"/>
    </location>
</feature>
<dbReference type="GO" id="GO:0052861">
    <property type="term" value="F:endo-1,3(4)-beta-glucanase activity"/>
    <property type="evidence" value="ECO:0007669"/>
    <property type="project" value="InterPro"/>
</dbReference>
<organism evidence="12 13">
    <name type="scientific">Parascedosporium putredinis</name>
    <dbReference type="NCBI Taxonomy" id="1442378"/>
    <lineage>
        <taxon>Eukaryota</taxon>
        <taxon>Fungi</taxon>
        <taxon>Dikarya</taxon>
        <taxon>Ascomycota</taxon>
        <taxon>Pezizomycotina</taxon>
        <taxon>Sordariomycetes</taxon>
        <taxon>Hypocreomycetidae</taxon>
        <taxon>Microascales</taxon>
        <taxon>Microascaceae</taxon>
        <taxon>Parascedosporium</taxon>
    </lineage>
</organism>
<feature type="compositionally biased region" description="Polar residues" evidence="9">
    <location>
        <begin position="73"/>
        <end position="85"/>
    </location>
</feature>